<name>A0A7X3JZ60_9BACL</name>
<keyword evidence="10" id="KW-0482">Metalloprotease</keyword>
<feature type="domain" description="Peptidase M50" evidence="13">
    <location>
        <begin position="14"/>
        <end position="81"/>
    </location>
</feature>
<proteinExistence type="inferred from homology"/>
<keyword evidence="7" id="KW-0378">Hydrolase</keyword>
<evidence type="ECO:0000256" key="6">
    <source>
        <dbReference type="ARBA" id="ARBA00022723"/>
    </source>
</evidence>
<evidence type="ECO:0000256" key="1">
    <source>
        <dbReference type="ARBA" id="ARBA00001947"/>
    </source>
</evidence>
<dbReference type="InterPro" id="IPR008915">
    <property type="entry name" value="Peptidase_M50"/>
</dbReference>
<keyword evidence="4 14" id="KW-0645">Protease</keyword>
<comment type="subcellular location">
    <subcellularLocation>
        <location evidence="2">Membrane</location>
        <topology evidence="2">Multi-pass membrane protein</topology>
    </subcellularLocation>
</comment>
<dbReference type="Pfam" id="PF02163">
    <property type="entry name" value="Peptidase_M50"/>
    <property type="match status" value="2"/>
</dbReference>
<protein>
    <submittedName>
        <fullName evidence="14">Zn-dependent protease</fullName>
    </submittedName>
</protein>
<evidence type="ECO:0000256" key="3">
    <source>
        <dbReference type="ARBA" id="ARBA00007931"/>
    </source>
</evidence>
<dbReference type="PANTHER" id="PTHR39188:SF3">
    <property type="entry name" value="STAGE IV SPORULATION PROTEIN FB"/>
    <property type="match status" value="1"/>
</dbReference>
<evidence type="ECO:0000256" key="8">
    <source>
        <dbReference type="ARBA" id="ARBA00022833"/>
    </source>
</evidence>
<feature type="transmembrane region" description="Helical" evidence="12">
    <location>
        <begin position="162"/>
        <end position="180"/>
    </location>
</feature>
<feature type="domain" description="Peptidase M50" evidence="13">
    <location>
        <begin position="93"/>
        <end position="148"/>
    </location>
</feature>
<reference evidence="14 15" key="1">
    <citation type="journal article" date="2019" name="Microorganisms">
        <title>Paenibacillus lutrae sp. nov., A Chitinolytic Species Isolated from A River Otter in Castril Natural Park, Granada, Spain.</title>
        <authorList>
            <person name="Rodriguez M."/>
            <person name="Reina J.C."/>
            <person name="Bejar V."/>
            <person name="Llamas I."/>
        </authorList>
    </citation>
    <scope>NUCLEOTIDE SEQUENCE [LARGE SCALE GENOMIC DNA]</scope>
    <source>
        <strain evidence="14 15">N10</strain>
    </source>
</reference>
<evidence type="ECO:0000256" key="12">
    <source>
        <dbReference type="SAM" id="Phobius"/>
    </source>
</evidence>
<dbReference type="Proteomes" id="UP000490800">
    <property type="component" value="Unassembled WGS sequence"/>
</dbReference>
<evidence type="ECO:0000259" key="13">
    <source>
        <dbReference type="Pfam" id="PF02163"/>
    </source>
</evidence>
<sequence length="273" mass="30883">MLLSLATGHFLESATLFGIVFLHELGHYGAAAAFGWRVREIRLLPFGGVLIVDELASVPSREEMIVALAGPLQHIWLIALGLLCQSLAVGDPEWWQYFIEVNVMIGLFNLLPILPLDGGKLLQGVIGEWIPYQRTIVYAAWTSMVLSLLVTVWAVWPSGSGHIEMNLLMIGLFLFYQNWVHRKQLPYHFLRFLMNREKVSERLAFMGTHARPIVVSGQRGIGEVVKLFMREKYHLIYIVGKQGRIQGTLPEQKLVDSYLLDKNRSSTVSDLLT</sequence>
<feature type="transmembrane region" description="Helical" evidence="12">
    <location>
        <begin position="135"/>
        <end position="156"/>
    </location>
</feature>
<evidence type="ECO:0000256" key="9">
    <source>
        <dbReference type="ARBA" id="ARBA00022989"/>
    </source>
</evidence>
<keyword evidence="15" id="KW-1185">Reference proteome</keyword>
<comment type="caution">
    <text evidence="14">The sequence shown here is derived from an EMBL/GenBank/DDBJ whole genome shotgun (WGS) entry which is preliminary data.</text>
</comment>
<organism evidence="14 15">
    <name type="scientific">Paenibacillus lutrae</name>
    <dbReference type="NCBI Taxonomy" id="2078573"/>
    <lineage>
        <taxon>Bacteria</taxon>
        <taxon>Bacillati</taxon>
        <taxon>Bacillota</taxon>
        <taxon>Bacilli</taxon>
        <taxon>Bacillales</taxon>
        <taxon>Paenibacillaceae</taxon>
        <taxon>Paenibacillus</taxon>
    </lineage>
</organism>
<gene>
    <name evidence="14" type="ORF">EDM21_09045</name>
</gene>
<keyword evidence="5 12" id="KW-0812">Transmembrane</keyword>
<dbReference type="GO" id="GO:0046872">
    <property type="term" value="F:metal ion binding"/>
    <property type="evidence" value="ECO:0007669"/>
    <property type="project" value="UniProtKB-KW"/>
</dbReference>
<keyword evidence="6" id="KW-0479">Metal-binding</keyword>
<dbReference type="GO" id="GO:0016020">
    <property type="term" value="C:membrane"/>
    <property type="evidence" value="ECO:0007669"/>
    <property type="project" value="UniProtKB-SubCell"/>
</dbReference>
<keyword evidence="8" id="KW-0862">Zinc</keyword>
<evidence type="ECO:0000256" key="10">
    <source>
        <dbReference type="ARBA" id="ARBA00023049"/>
    </source>
</evidence>
<evidence type="ECO:0000256" key="2">
    <source>
        <dbReference type="ARBA" id="ARBA00004141"/>
    </source>
</evidence>
<comment type="similarity">
    <text evidence="3">Belongs to the peptidase M50B family.</text>
</comment>
<comment type="cofactor">
    <cofactor evidence="1">
        <name>Zn(2+)</name>
        <dbReference type="ChEBI" id="CHEBI:29105"/>
    </cofactor>
</comment>
<evidence type="ECO:0000256" key="5">
    <source>
        <dbReference type="ARBA" id="ARBA00022692"/>
    </source>
</evidence>
<evidence type="ECO:0000256" key="4">
    <source>
        <dbReference type="ARBA" id="ARBA00022670"/>
    </source>
</evidence>
<dbReference type="GO" id="GO:0006508">
    <property type="term" value="P:proteolysis"/>
    <property type="evidence" value="ECO:0007669"/>
    <property type="project" value="UniProtKB-KW"/>
</dbReference>
<dbReference type="OrthoDB" id="166377at2"/>
<evidence type="ECO:0000256" key="7">
    <source>
        <dbReference type="ARBA" id="ARBA00022801"/>
    </source>
</evidence>
<dbReference type="PANTHER" id="PTHR39188">
    <property type="entry name" value="MEMBRANE-ASSOCIATED ZINC METALLOPROTEASE M50B"/>
    <property type="match status" value="1"/>
</dbReference>
<keyword evidence="9 12" id="KW-1133">Transmembrane helix</keyword>
<dbReference type="GO" id="GO:0008237">
    <property type="term" value="F:metallopeptidase activity"/>
    <property type="evidence" value="ECO:0007669"/>
    <property type="project" value="UniProtKB-KW"/>
</dbReference>
<feature type="transmembrane region" description="Helical" evidence="12">
    <location>
        <begin position="94"/>
        <end position="114"/>
    </location>
</feature>
<evidence type="ECO:0000256" key="11">
    <source>
        <dbReference type="ARBA" id="ARBA00023136"/>
    </source>
</evidence>
<accession>A0A7X3JZ60</accession>
<evidence type="ECO:0000313" key="14">
    <source>
        <dbReference type="EMBL" id="MVO99676.1"/>
    </source>
</evidence>
<dbReference type="EMBL" id="RHLK01000003">
    <property type="protein sequence ID" value="MVO99676.1"/>
    <property type="molecule type" value="Genomic_DNA"/>
</dbReference>
<feature type="transmembrane region" description="Helical" evidence="12">
    <location>
        <begin position="65"/>
        <end position="88"/>
    </location>
</feature>
<evidence type="ECO:0000313" key="15">
    <source>
        <dbReference type="Proteomes" id="UP000490800"/>
    </source>
</evidence>
<dbReference type="CDD" id="cd06161">
    <property type="entry name" value="S2P-M50_SpoIVFB"/>
    <property type="match status" value="1"/>
</dbReference>
<dbReference type="AlphaFoldDB" id="A0A7X3JZ60"/>
<keyword evidence="11 12" id="KW-0472">Membrane</keyword>